<dbReference type="RefSeq" id="WP_284208427.1">
    <property type="nucleotide sequence ID" value="NZ_BSSU01000012.1"/>
</dbReference>
<dbReference type="Proteomes" id="UP001157133">
    <property type="component" value="Unassembled WGS sequence"/>
</dbReference>
<comment type="caution">
    <text evidence="1">The sequence shown here is derived from an EMBL/GenBank/DDBJ whole genome shotgun (WGS) entry which is preliminary data.</text>
</comment>
<organism evidence="1 2">
    <name type="scientific">Thalassotalea eurytherma</name>
    <dbReference type="NCBI Taxonomy" id="1144278"/>
    <lineage>
        <taxon>Bacteria</taxon>
        <taxon>Pseudomonadati</taxon>
        <taxon>Pseudomonadota</taxon>
        <taxon>Gammaproteobacteria</taxon>
        <taxon>Alteromonadales</taxon>
        <taxon>Colwelliaceae</taxon>
        <taxon>Thalassotalea</taxon>
    </lineage>
</organism>
<evidence type="ECO:0000313" key="2">
    <source>
        <dbReference type="Proteomes" id="UP001157133"/>
    </source>
</evidence>
<protein>
    <recommendedName>
        <fullName evidence="3">Solute-binding protein family 3/N-terminal domain-containing protein</fullName>
    </recommendedName>
</protein>
<gene>
    <name evidence="1" type="ORF">theurythT_24830</name>
</gene>
<dbReference type="SUPFAM" id="SSF53850">
    <property type="entry name" value="Periplasmic binding protein-like II"/>
    <property type="match status" value="1"/>
</dbReference>
<name>A0ABQ6H9B3_9GAMM</name>
<dbReference type="Gene3D" id="3.40.190.10">
    <property type="entry name" value="Periplasmic binding protein-like II"/>
    <property type="match status" value="2"/>
</dbReference>
<dbReference type="EMBL" id="BSSU01000012">
    <property type="protein sequence ID" value="GLX83031.1"/>
    <property type="molecule type" value="Genomic_DNA"/>
</dbReference>
<evidence type="ECO:0008006" key="3">
    <source>
        <dbReference type="Google" id="ProtNLM"/>
    </source>
</evidence>
<sequence>MLYKIVGFLLLFYSPYSDALFNKLEISMVATHLEHFIEYDHHGAIDLLMADIAHASGIVHQYSVLSFARARRSFLRKKISCVLPASNLPMIADNQNTIQSMPIATKQFHVYTLKDNVPVTNRVSLDNKVIGVVKNALPNYKELLRDNQTKIIEVSNFKALVELLTIGRVDAMIQDSASVNMLLSNEQKRALFFDPTLDFIVDEIKITCHKNRATELYINSINHAILNMESKTIQHYLNKMSSKASINTSNADSPNAA</sequence>
<reference evidence="1 2" key="1">
    <citation type="submission" date="2023-03" db="EMBL/GenBank/DDBJ databases">
        <title>Draft genome sequence of Thalassotalea eurytherma JCM 18482T.</title>
        <authorList>
            <person name="Sawabe T."/>
        </authorList>
    </citation>
    <scope>NUCLEOTIDE SEQUENCE [LARGE SCALE GENOMIC DNA]</scope>
    <source>
        <strain evidence="1 2">JCM 18482</strain>
    </source>
</reference>
<keyword evidence="2" id="KW-1185">Reference proteome</keyword>
<evidence type="ECO:0000313" key="1">
    <source>
        <dbReference type="EMBL" id="GLX83031.1"/>
    </source>
</evidence>
<proteinExistence type="predicted"/>
<accession>A0ABQ6H9B3</accession>